<sequence>MITKYFISFSLRRGGIDICDGLPSSIKKWKEEYFFVDASAIIMRMQFGNLANRDSDPVLELSDVEHNVVKRLIANFLVCSDPKESTLSLANLGSTYGVPVGVSVPILRVSNPTLLESLHRKRWSKVVQGAAHLPLNLILHLMQMSRVSMKRVFILPSLTALRILSTFPLLLTK</sequence>
<evidence type="ECO:0000313" key="1">
    <source>
        <dbReference type="EMBL" id="CAH1448285.1"/>
    </source>
</evidence>
<comment type="caution">
    <text evidence="1">The sequence shown here is derived from an EMBL/GenBank/DDBJ whole genome shotgun (WGS) entry which is preliminary data.</text>
</comment>
<dbReference type="EMBL" id="CAKMRJ010005634">
    <property type="protein sequence ID" value="CAH1448285.1"/>
    <property type="molecule type" value="Genomic_DNA"/>
</dbReference>
<keyword evidence="2" id="KW-1185">Reference proteome</keyword>
<dbReference type="Proteomes" id="UP001157418">
    <property type="component" value="Unassembled WGS sequence"/>
</dbReference>
<reference evidence="1 2" key="1">
    <citation type="submission" date="2022-01" db="EMBL/GenBank/DDBJ databases">
        <authorList>
            <person name="Xiong W."/>
            <person name="Schranz E."/>
        </authorList>
    </citation>
    <scope>NUCLEOTIDE SEQUENCE [LARGE SCALE GENOMIC DNA]</scope>
</reference>
<accession>A0AAU9PDP1</accession>
<dbReference type="AlphaFoldDB" id="A0AAU9PDP1"/>
<name>A0AAU9PDP1_9ASTR</name>
<proteinExistence type="predicted"/>
<gene>
    <name evidence="1" type="ORF">LVIROSA_LOCUS33840</name>
</gene>
<protein>
    <submittedName>
        <fullName evidence="1">Uncharacterized protein</fullName>
    </submittedName>
</protein>
<organism evidence="1 2">
    <name type="scientific">Lactuca virosa</name>
    <dbReference type="NCBI Taxonomy" id="75947"/>
    <lineage>
        <taxon>Eukaryota</taxon>
        <taxon>Viridiplantae</taxon>
        <taxon>Streptophyta</taxon>
        <taxon>Embryophyta</taxon>
        <taxon>Tracheophyta</taxon>
        <taxon>Spermatophyta</taxon>
        <taxon>Magnoliopsida</taxon>
        <taxon>eudicotyledons</taxon>
        <taxon>Gunneridae</taxon>
        <taxon>Pentapetalae</taxon>
        <taxon>asterids</taxon>
        <taxon>campanulids</taxon>
        <taxon>Asterales</taxon>
        <taxon>Asteraceae</taxon>
        <taxon>Cichorioideae</taxon>
        <taxon>Cichorieae</taxon>
        <taxon>Lactucinae</taxon>
        <taxon>Lactuca</taxon>
    </lineage>
</organism>
<evidence type="ECO:0000313" key="2">
    <source>
        <dbReference type="Proteomes" id="UP001157418"/>
    </source>
</evidence>